<feature type="region of interest" description="Disordered" evidence="6">
    <location>
        <begin position="183"/>
        <end position="203"/>
    </location>
</feature>
<dbReference type="InterPro" id="IPR041470">
    <property type="entry name" value="GCP_N"/>
</dbReference>
<proteinExistence type="inferred from homology"/>
<accession>A0A813WY58</accession>
<dbReference type="GO" id="GO:0000922">
    <property type="term" value="C:spindle pole"/>
    <property type="evidence" value="ECO:0007669"/>
    <property type="project" value="InterPro"/>
</dbReference>
<dbReference type="PANTHER" id="PTHR19302:SF33">
    <property type="entry name" value="GAMMA-TUBULIN COMPLEX COMPONENT 5"/>
    <property type="match status" value="1"/>
</dbReference>
<comment type="subcellular location">
    <subcellularLocation>
        <location evidence="5">Cytoplasm</location>
        <location evidence="5">Cytoskeleton</location>
        <location evidence="5">Microtubule organizing center</location>
    </subcellularLocation>
</comment>
<evidence type="ECO:0000256" key="4">
    <source>
        <dbReference type="ARBA" id="ARBA00023212"/>
    </source>
</evidence>
<dbReference type="Proteomes" id="UP000663852">
    <property type="component" value="Unassembled WGS sequence"/>
</dbReference>
<dbReference type="InterPro" id="IPR007259">
    <property type="entry name" value="GCP"/>
</dbReference>
<reference evidence="9" key="1">
    <citation type="submission" date="2021-02" db="EMBL/GenBank/DDBJ databases">
        <authorList>
            <person name="Nowell W R."/>
        </authorList>
    </citation>
    <scope>NUCLEOTIDE SEQUENCE</scope>
</reference>
<evidence type="ECO:0000313" key="10">
    <source>
        <dbReference type="Proteomes" id="UP000663852"/>
    </source>
</evidence>
<dbReference type="AlphaFoldDB" id="A0A813WY58"/>
<organism evidence="9 10">
    <name type="scientific">Adineta ricciae</name>
    <name type="common">Rotifer</name>
    <dbReference type="NCBI Taxonomy" id="249248"/>
    <lineage>
        <taxon>Eukaryota</taxon>
        <taxon>Metazoa</taxon>
        <taxon>Spiralia</taxon>
        <taxon>Gnathifera</taxon>
        <taxon>Rotifera</taxon>
        <taxon>Eurotatoria</taxon>
        <taxon>Bdelloidea</taxon>
        <taxon>Adinetida</taxon>
        <taxon>Adinetidae</taxon>
        <taxon>Adineta</taxon>
    </lineage>
</organism>
<keyword evidence="4 5" id="KW-0206">Cytoskeleton</keyword>
<evidence type="ECO:0000256" key="2">
    <source>
        <dbReference type="ARBA" id="ARBA00022490"/>
    </source>
</evidence>
<dbReference type="InterPro" id="IPR040457">
    <property type="entry name" value="GCP_C"/>
</dbReference>
<evidence type="ECO:0000256" key="1">
    <source>
        <dbReference type="ARBA" id="ARBA00010337"/>
    </source>
</evidence>
<protein>
    <recommendedName>
        <fullName evidence="5">Gamma-tubulin complex component</fullName>
    </recommendedName>
</protein>
<evidence type="ECO:0000256" key="3">
    <source>
        <dbReference type="ARBA" id="ARBA00022701"/>
    </source>
</evidence>
<dbReference type="GO" id="GO:0007020">
    <property type="term" value="P:microtubule nucleation"/>
    <property type="evidence" value="ECO:0007669"/>
    <property type="project" value="InterPro"/>
</dbReference>
<evidence type="ECO:0000259" key="8">
    <source>
        <dbReference type="Pfam" id="PF17681"/>
    </source>
</evidence>
<evidence type="ECO:0000256" key="5">
    <source>
        <dbReference type="RuleBase" id="RU363050"/>
    </source>
</evidence>
<feature type="domain" description="Gamma tubulin complex component protein N-terminal" evidence="8">
    <location>
        <begin position="284"/>
        <end position="555"/>
    </location>
</feature>
<dbReference type="GO" id="GO:0005874">
    <property type="term" value="C:microtubule"/>
    <property type="evidence" value="ECO:0007669"/>
    <property type="project" value="UniProtKB-KW"/>
</dbReference>
<feature type="domain" description="Gamma tubulin complex component C-terminal" evidence="7">
    <location>
        <begin position="679"/>
        <end position="918"/>
    </location>
</feature>
<feature type="compositionally biased region" description="Acidic residues" evidence="6">
    <location>
        <begin position="185"/>
        <end position="199"/>
    </location>
</feature>
<dbReference type="GO" id="GO:0051011">
    <property type="term" value="F:microtubule minus-end binding"/>
    <property type="evidence" value="ECO:0007669"/>
    <property type="project" value="TreeGrafter"/>
</dbReference>
<dbReference type="InterPro" id="IPR042241">
    <property type="entry name" value="GCP_C_sf"/>
</dbReference>
<keyword evidence="3 5" id="KW-0493">Microtubule</keyword>
<gene>
    <name evidence="9" type="ORF">EDS130_LOCUS7841</name>
</gene>
<dbReference type="GO" id="GO:0000278">
    <property type="term" value="P:mitotic cell cycle"/>
    <property type="evidence" value="ECO:0007669"/>
    <property type="project" value="TreeGrafter"/>
</dbReference>
<keyword evidence="2 5" id="KW-0963">Cytoplasm</keyword>
<dbReference type="GO" id="GO:0043015">
    <property type="term" value="F:gamma-tubulin binding"/>
    <property type="evidence" value="ECO:0007669"/>
    <property type="project" value="InterPro"/>
</dbReference>
<evidence type="ECO:0000313" key="9">
    <source>
        <dbReference type="EMBL" id="CAF0861593.1"/>
    </source>
</evidence>
<dbReference type="GO" id="GO:0031122">
    <property type="term" value="P:cytoplasmic microtubule organization"/>
    <property type="evidence" value="ECO:0007669"/>
    <property type="project" value="TreeGrafter"/>
</dbReference>
<evidence type="ECO:0000259" key="7">
    <source>
        <dbReference type="Pfam" id="PF04130"/>
    </source>
</evidence>
<dbReference type="Pfam" id="PF04130">
    <property type="entry name" value="GCP_C_terminal"/>
    <property type="match status" value="1"/>
</dbReference>
<dbReference type="Gene3D" id="1.20.120.1900">
    <property type="entry name" value="Gamma-tubulin complex, C-terminal domain"/>
    <property type="match status" value="1"/>
</dbReference>
<comment type="caution">
    <text evidence="9">The sequence shown here is derived from an EMBL/GenBank/DDBJ whole genome shotgun (WGS) entry which is preliminary data.</text>
</comment>
<comment type="similarity">
    <text evidence="1 5">Belongs to the TUBGCP family.</text>
</comment>
<dbReference type="PANTHER" id="PTHR19302">
    <property type="entry name" value="GAMMA TUBULIN COMPLEX PROTEIN"/>
    <property type="match status" value="1"/>
</dbReference>
<dbReference type="GO" id="GO:0051321">
    <property type="term" value="P:meiotic cell cycle"/>
    <property type="evidence" value="ECO:0007669"/>
    <property type="project" value="TreeGrafter"/>
</dbReference>
<evidence type="ECO:0000256" key="6">
    <source>
        <dbReference type="SAM" id="MobiDB-lite"/>
    </source>
</evidence>
<dbReference type="OrthoDB" id="66546at2759"/>
<dbReference type="Pfam" id="PF17681">
    <property type="entry name" value="GCP_N_terminal"/>
    <property type="match status" value="1"/>
</dbReference>
<dbReference type="GO" id="GO:0000930">
    <property type="term" value="C:gamma-tubulin complex"/>
    <property type="evidence" value="ECO:0007669"/>
    <property type="project" value="TreeGrafter"/>
</dbReference>
<dbReference type="GO" id="GO:0051225">
    <property type="term" value="P:spindle assembly"/>
    <property type="evidence" value="ECO:0007669"/>
    <property type="project" value="TreeGrafter"/>
</dbReference>
<dbReference type="EMBL" id="CAJNOJ010000024">
    <property type="protein sequence ID" value="CAF0861593.1"/>
    <property type="molecule type" value="Genomic_DNA"/>
</dbReference>
<sequence>MPSFLLNQLEKGTDFNTKIHPSYFVYQSKSCHAKMSNFLKSIQPTLNEIVYDLTGLTLSDRFNPHKKLFEDAIIHRSNVNVEKRHVDKSIQGLKEKYIVHAQDKKADLLEFLIKRFSNRPLLKHSPESELHLSCLQFIISLARRPLDVELDDFSRLVHEQVEEANFNWPAFLLGNDYQQPIASDDYQDDESLTDDDDDRMDSTSIQNDTIVDIELESKPIDDIEQQNYSSLDREILTSYWHGKQADDVSPALRDFALFWDQTMMKTTHLAYRVNSQTVTEYILIRETLWLLMNSNELHVYSIDENEQVHVADFVRLCDVTPVAIQECLQKFTLLSNQFQLATRFLRKITHSCRTVSSFAQAIRDQMTLIHFQLADIEKSVLQQKHTYTILSFYQQLDSLGLISKGECIERIFDQIFFDEDKLSCDLTLELIHVLYKNVLMSEMINNLTFFNFFLPLFISSCRIYLEIIQNWLANGNLDDPFEELFIKRKTDVSVEALDFWHQSYTEQVENVSLIPRWLASVVPSLIKAGKCAEILKSNSVLTNEEESQSFVEKFSQHLQVNCNLTKQTWTPLTVIHDSETNTLVKPLKSNPSISLNLLFDDIDNERNSFLALAFNQMQMSKPTLLDINREQLCLSSSINQLSNIECILQTFSEQILLVKCTQLIDQLTNDILHRLNYLKHIEYIRNFFLFENGSFMHQFALRLYAKLSQTIHERLDAFTVLVSFDSTLTMFGLDKIQYPLSVIFQSATESSITQKYIIQNVQLKYDLPKELVIIVKPEHMETYQKCFAFVLQVKQAKYVLDQLVFSEFRVKNRVRNHRLYRHQSYQLHHEMFLLRARLLHAVNAVNNFVLTTFHTAGEQFVEKHAAKSIDIESMIIYHEKFLTALAIGSLLQPKQQAIREQLMKLFEIVTIFARRWQLGFDSIKIEHINKLKTEFNQTKQFISIVLKPFLPRMIDSPLRALACALQDDFYSNS</sequence>
<name>A0A813WY58_ADIRI</name>